<proteinExistence type="inferred from homology"/>
<evidence type="ECO:0000256" key="9">
    <source>
        <dbReference type="HAMAP-Rule" id="MF_01814"/>
    </source>
</evidence>
<dbReference type="Gene3D" id="1.10.10.10">
    <property type="entry name" value="Winged helix-like DNA-binding domain superfamily/Winged helix DNA-binding domain"/>
    <property type="match status" value="1"/>
</dbReference>
<dbReference type="HAMAP" id="MF_01814">
    <property type="entry name" value="Transcrip_fact_FapR"/>
    <property type="match status" value="1"/>
</dbReference>
<keyword evidence="13" id="KW-1185">Reference proteome</keyword>
<dbReference type="Gene3D" id="3.10.129.10">
    <property type="entry name" value="Hotdog Thioesterase"/>
    <property type="match status" value="1"/>
</dbReference>
<keyword evidence="8 9" id="KW-0804">Transcription</keyword>
<evidence type="ECO:0000313" key="12">
    <source>
        <dbReference type="EMBL" id="RAI82845.1"/>
    </source>
</evidence>
<dbReference type="CDD" id="cd03440">
    <property type="entry name" value="hot_dog"/>
    <property type="match status" value="1"/>
</dbReference>
<dbReference type="InterPro" id="IPR017275">
    <property type="entry name" value="Transcription_factor_FapR"/>
</dbReference>
<dbReference type="Proteomes" id="UP000229523">
    <property type="component" value="Unassembled WGS sequence"/>
</dbReference>
<evidence type="ECO:0000256" key="1">
    <source>
        <dbReference type="ARBA" id="ARBA00022491"/>
    </source>
</evidence>
<protein>
    <recommendedName>
        <fullName evidence="9">Transcription factor FapR</fullName>
    </recommendedName>
    <alternativeName>
        <fullName evidence="9">Fatty acid and phospholipid biosynthesis regulator</fullName>
    </alternativeName>
</protein>
<dbReference type="InterPro" id="IPR029069">
    <property type="entry name" value="HotDog_dom_sf"/>
</dbReference>
<keyword evidence="6 9" id="KW-0238">DNA-binding</keyword>
<keyword evidence="10" id="KW-0175">Coiled coil</keyword>
<comment type="function">
    <text evidence="9">Transcriptional factor involved in regulation of membrane lipid biosynthesis by repressing genes involved in fatty acid and phospholipid metabolism.</text>
</comment>
<keyword evidence="2 9" id="KW-0444">Lipid biosynthesis</keyword>
<dbReference type="GO" id="GO:0045892">
    <property type="term" value="P:negative regulation of DNA-templated transcription"/>
    <property type="evidence" value="ECO:0007669"/>
    <property type="project" value="UniProtKB-UniRule"/>
</dbReference>
<evidence type="ECO:0000313" key="13">
    <source>
        <dbReference type="Proteomes" id="UP000229523"/>
    </source>
</evidence>
<feature type="coiled-coil region" evidence="10">
    <location>
        <begin position="34"/>
        <end position="61"/>
    </location>
</feature>
<dbReference type="SUPFAM" id="SSF54637">
    <property type="entry name" value="Thioesterase/thiol ester dehydrase-isomerase"/>
    <property type="match status" value="1"/>
</dbReference>
<evidence type="ECO:0000256" key="10">
    <source>
        <dbReference type="SAM" id="Coils"/>
    </source>
</evidence>
<evidence type="ECO:0000256" key="8">
    <source>
        <dbReference type="ARBA" id="ARBA00023163"/>
    </source>
</evidence>
<keyword evidence="7 9" id="KW-0275">Fatty acid biosynthesis</keyword>
<evidence type="ECO:0000256" key="4">
    <source>
        <dbReference type="ARBA" id="ARBA00023015"/>
    </source>
</evidence>
<organism evidence="12 13">
    <name type="scientific">Macrococcoides goetzii</name>
    <dbReference type="NCBI Taxonomy" id="1891097"/>
    <lineage>
        <taxon>Bacteria</taxon>
        <taxon>Bacillati</taxon>
        <taxon>Bacillota</taxon>
        <taxon>Bacilli</taxon>
        <taxon>Bacillales</taxon>
        <taxon>Staphylococcaceae</taxon>
        <taxon>Macrococcoides</taxon>
    </lineage>
</organism>
<comment type="caution">
    <text evidence="12">The sequence shown here is derived from an EMBL/GenBank/DDBJ whole genome shotgun (WGS) entry which is preliminary data.</text>
</comment>
<dbReference type="GO" id="GO:0003677">
    <property type="term" value="F:DNA binding"/>
    <property type="evidence" value="ECO:0007669"/>
    <property type="project" value="UniProtKB-KW"/>
</dbReference>
<dbReference type="Pfam" id="PF03061">
    <property type="entry name" value="4HBT"/>
    <property type="match status" value="1"/>
</dbReference>
<keyword evidence="3 9" id="KW-0276">Fatty acid metabolism</keyword>
<dbReference type="RefSeq" id="WP_099577638.1">
    <property type="nucleotide sequence ID" value="NZ_MJBI02000001.1"/>
</dbReference>
<dbReference type="InterPro" id="IPR036388">
    <property type="entry name" value="WH-like_DNA-bd_sf"/>
</dbReference>
<dbReference type="GO" id="GO:0006633">
    <property type="term" value="P:fatty acid biosynthetic process"/>
    <property type="evidence" value="ECO:0007669"/>
    <property type="project" value="UniProtKB-KW"/>
</dbReference>
<evidence type="ECO:0000256" key="2">
    <source>
        <dbReference type="ARBA" id="ARBA00022516"/>
    </source>
</evidence>
<dbReference type="InterPro" id="IPR006683">
    <property type="entry name" value="Thioestr_dom"/>
</dbReference>
<comment type="similarity">
    <text evidence="9">Belongs to the FapR family.</text>
</comment>
<evidence type="ECO:0000256" key="7">
    <source>
        <dbReference type="ARBA" id="ARBA00023160"/>
    </source>
</evidence>
<keyword evidence="5 9" id="KW-0443">Lipid metabolism</keyword>
<dbReference type="EMBL" id="MJBI02000001">
    <property type="protein sequence ID" value="RAI82845.1"/>
    <property type="molecule type" value="Genomic_DNA"/>
</dbReference>
<dbReference type="PIRSF" id="PIRSF037733">
    <property type="entry name" value="Transcription_factor_FapR"/>
    <property type="match status" value="1"/>
</dbReference>
<dbReference type="GO" id="GO:0045717">
    <property type="term" value="P:negative regulation of fatty acid biosynthetic process"/>
    <property type="evidence" value="ECO:0007669"/>
    <property type="project" value="UniProtKB-UniRule"/>
</dbReference>
<name>A0A2G5NTE7_9STAP</name>
<dbReference type="NCBIfam" id="NF003359">
    <property type="entry name" value="PRK04424.1"/>
    <property type="match status" value="1"/>
</dbReference>
<sequence length="190" mass="21832">MKKLNKKERQSELTKRLNEDPFLTDEDLSRDLNVSIQTIRLDRLEQNIPELRERIKDVAVKQRDEVRALPLDEIIGEVIDLELDKSAISILDIKDEHVFYRNKIARGHYLFAQANSLCVAVINDELALTAKSEINFKKPVKLGDRVITKATVISKGNKRAKIEVVSTVKQTTVFTGQFEMYYTGEDEIND</sequence>
<evidence type="ECO:0000259" key="11">
    <source>
        <dbReference type="Pfam" id="PF03061"/>
    </source>
</evidence>
<evidence type="ECO:0000256" key="5">
    <source>
        <dbReference type="ARBA" id="ARBA00023098"/>
    </source>
</evidence>
<accession>A0A2G5NTE7</accession>
<keyword evidence="1 9" id="KW-0678">Repressor</keyword>
<feature type="domain" description="Thioesterase" evidence="11">
    <location>
        <begin position="106"/>
        <end position="165"/>
    </location>
</feature>
<keyword evidence="4 9" id="KW-0805">Transcription regulation</keyword>
<reference evidence="12 13" key="1">
    <citation type="journal article" date="2018" name="Front. Microbiol.">
        <title>Description and Comparative Genomics of Macrococcus caseolyticus subsp. hominis subsp. nov., Macrococcus goetzii sp. nov., Macrococcus epidermidis sp. nov., and Macrococcus bohemicus sp. nov., Novel Macrococci From Human Clinical Material With Virulence Potential and Suspected Uptake of Foreign DNA by Natural Transformation.</title>
        <authorList>
            <person name="Maslanova I."/>
            <person name="Wertheimer Z."/>
            <person name="Sedlacek I."/>
            <person name="Svec P."/>
            <person name="Indrakova A."/>
            <person name="Kovarovic V."/>
            <person name="Schumann P."/>
            <person name="Sproer C."/>
            <person name="Kralova S."/>
            <person name="Sedo O."/>
            <person name="Kristofova L."/>
            <person name="Vrbovska V."/>
            <person name="Fuzik T."/>
            <person name="Petras P."/>
            <person name="Zdrahal Z."/>
            <person name="Ruzickova V."/>
            <person name="Doskar J."/>
            <person name="Pantucek R."/>
        </authorList>
    </citation>
    <scope>NUCLEOTIDE SEQUENCE [LARGE SCALE GENOMIC DNA]</scope>
    <source>
        <strain evidence="12 13">CCM 4927</strain>
    </source>
</reference>
<dbReference type="AlphaFoldDB" id="A0A2G5NTE7"/>
<evidence type="ECO:0000256" key="6">
    <source>
        <dbReference type="ARBA" id="ARBA00023125"/>
    </source>
</evidence>
<gene>
    <name evidence="9" type="primary">fapR</name>
    <name evidence="12" type="ORF">BFS35_003930</name>
</gene>
<evidence type="ECO:0000256" key="3">
    <source>
        <dbReference type="ARBA" id="ARBA00022832"/>
    </source>
</evidence>
<dbReference type="GO" id="GO:0003700">
    <property type="term" value="F:DNA-binding transcription factor activity"/>
    <property type="evidence" value="ECO:0007669"/>
    <property type="project" value="UniProtKB-UniRule"/>
</dbReference>